<evidence type="ECO:0000313" key="2">
    <source>
        <dbReference type="EMBL" id="KEQ15033.1"/>
    </source>
</evidence>
<evidence type="ECO:0000313" key="3">
    <source>
        <dbReference type="Proteomes" id="UP000028073"/>
    </source>
</evidence>
<organism evidence="2 3">
    <name type="scientific">Endozoicomonas numazuensis</name>
    <dbReference type="NCBI Taxonomy" id="1137799"/>
    <lineage>
        <taxon>Bacteria</taxon>
        <taxon>Pseudomonadati</taxon>
        <taxon>Pseudomonadota</taxon>
        <taxon>Gammaproteobacteria</taxon>
        <taxon>Oceanospirillales</taxon>
        <taxon>Endozoicomonadaceae</taxon>
        <taxon>Endozoicomonas</taxon>
    </lineage>
</organism>
<dbReference type="EMBL" id="JOKH01000007">
    <property type="protein sequence ID" value="KEQ15033.1"/>
    <property type="molecule type" value="Genomic_DNA"/>
</dbReference>
<feature type="transmembrane region" description="Helical" evidence="1">
    <location>
        <begin position="14"/>
        <end position="36"/>
    </location>
</feature>
<evidence type="ECO:0000256" key="1">
    <source>
        <dbReference type="SAM" id="Phobius"/>
    </source>
</evidence>
<keyword evidence="1" id="KW-0472">Membrane</keyword>
<gene>
    <name evidence="2" type="ORF">GZ78_24440</name>
</gene>
<sequence length="102" mass="10862">MPLHYIHSSAFKTFGLGLVALGIAPDLTAEVIYAFIIPLGIQADYSLETLAVLEQLAMHLTGFLGNGLYNMGGLILTLLLIRQKSISHPMAAIGIVAWLLGG</sequence>
<name>A0A081N9B0_9GAMM</name>
<dbReference type="AlphaFoldDB" id="A0A081N9B0"/>
<dbReference type="eggNOG" id="ENOG5032WBD">
    <property type="taxonomic scope" value="Bacteria"/>
</dbReference>
<reference evidence="2 3" key="1">
    <citation type="submission" date="2014-06" db="EMBL/GenBank/DDBJ databases">
        <title>Whole Genome Sequences of Three Symbiotic Endozoicomonas Bacteria.</title>
        <authorList>
            <person name="Neave M.J."/>
            <person name="Apprill A."/>
            <person name="Voolstra C.R."/>
        </authorList>
    </citation>
    <scope>NUCLEOTIDE SEQUENCE [LARGE SCALE GENOMIC DNA]</scope>
    <source>
        <strain evidence="2 3">DSM 25634</strain>
    </source>
</reference>
<protein>
    <submittedName>
        <fullName evidence="2">Uncharacterized protein</fullName>
    </submittedName>
</protein>
<dbReference type="RefSeq" id="WP_051786462.1">
    <property type="nucleotide sequence ID" value="NZ_JOKH01000007.1"/>
</dbReference>
<proteinExistence type="predicted"/>
<feature type="transmembrane region" description="Helical" evidence="1">
    <location>
        <begin position="56"/>
        <end position="81"/>
    </location>
</feature>
<dbReference type="Proteomes" id="UP000028073">
    <property type="component" value="Unassembled WGS sequence"/>
</dbReference>
<accession>A0A081N9B0</accession>
<keyword evidence="1" id="KW-1133">Transmembrane helix</keyword>
<dbReference type="OrthoDB" id="5767618at2"/>
<comment type="caution">
    <text evidence="2">The sequence shown here is derived from an EMBL/GenBank/DDBJ whole genome shotgun (WGS) entry which is preliminary data.</text>
</comment>
<keyword evidence="3" id="KW-1185">Reference proteome</keyword>
<keyword evidence="1" id="KW-0812">Transmembrane</keyword>